<comment type="function">
    <text evidence="2">Hydrolyzes RNA 2',3'-cyclic phosphodiester to an RNA 2'-phosphomonoester.</text>
</comment>
<comment type="similarity">
    <text evidence="2">Belongs to the 2H phosphoesterase superfamily. ThpR family.</text>
</comment>
<proteinExistence type="inferred from homology"/>
<feature type="short sequence motif" description="HXTX 2" evidence="2">
    <location>
        <begin position="121"/>
        <end position="124"/>
    </location>
</feature>
<dbReference type="Gene3D" id="3.90.1140.10">
    <property type="entry name" value="Cyclic phosphodiesterase"/>
    <property type="match status" value="1"/>
</dbReference>
<comment type="caution">
    <text evidence="3">The sequence shown here is derived from an EMBL/GenBank/DDBJ whole genome shotgun (WGS) entry which is preliminary data.</text>
</comment>
<reference evidence="3 4" key="1">
    <citation type="submission" date="2019-09" db="EMBL/GenBank/DDBJ databases">
        <title>NBRP : Genome information of microbial organism related human and environment.</title>
        <authorList>
            <person name="Hattori M."/>
            <person name="Oshima K."/>
            <person name="Inaba H."/>
            <person name="Suda W."/>
            <person name="Sakamoto M."/>
            <person name="Iino T."/>
            <person name="Kitahara M."/>
            <person name="Oshida Y."/>
            <person name="Iida T."/>
            <person name="Kudo T."/>
            <person name="Itoh T."/>
            <person name="Ohkuma M."/>
        </authorList>
    </citation>
    <scope>NUCLEOTIDE SEQUENCE [LARGE SCALE GENOMIC DNA]</scope>
    <source>
        <strain evidence="3 4">Hi-2</strain>
    </source>
</reference>
<feature type="active site" description="Proton acceptor" evidence="2">
    <location>
        <position position="121"/>
    </location>
</feature>
<keyword evidence="1 2" id="KW-0378">Hydrolase</keyword>
<dbReference type="NCBIfam" id="TIGR02258">
    <property type="entry name" value="2_5_ligase"/>
    <property type="match status" value="1"/>
</dbReference>
<accession>A0A5A7MSM4</accession>
<evidence type="ECO:0000256" key="2">
    <source>
        <dbReference type="HAMAP-Rule" id="MF_01940"/>
    </source>
</evidence>
<gene>
    <name evidence="3" type="ORF">JCM17844_25880</name>
</gene>
<dbReference type="Pfam" id="PF13563">
    <property type="entry name" value="2_5_RNA_ligase2"/>
    <property type="match status" value="1"/>
</dbReference>
<name>A0A5A7MSM4_9PROT</name>
<organism evidence="3 4">
    <name type="scientific">Iodidimonas gelatinilytica</name>
    <dbReference type="NCBI Taxonomy" id="1236966"/>
    <lineage>
        <taxon>Bacteria</taxon>
        <taxon>Pseudomonadati</taxon>
        <taxon>Pseudomonadota</taxon>
        <taxon>Alphaproteobacteria</taxon>
        <taxon>Iodidimonadales</taxon>
        <taxon>Iodidimonadaceae</taxon>
        <taxon>Iodidimonas</taxon>
    </lineage>
</organism>
<dbReference type="EC" id="3.1.4.58" evidence="2"/>
<dbReference type="InterPro" id="IPR009097">
    <property type="entry name" value="Cyclic_Pdiesterase"/>
</dbReference>
<feature type="short sequence motif" description="HXTX 1" evidence="2">
    <location>
        <begin position="37"/>
        <end position="40"/>
    </location>
</feature>
<dbReference type="GO" id="GO:0004113">
    <property type="term" value="F:2',3'-cyclic-nucleotide 3'-phosphodiesterase activity"/>
    <property type="evidence" value="ECO:0007669"/>
    <property type="project" value="InterPro"/>
</dbReference>
<dbReference type="InterPro" id="IPR004175">
    <property type="entry name" value="RNA_CPDase"/>
</dbReference>
<comment type="catalytic activity">
    <reaction evidence="2">
        <text>a 3'-end 2',3'-cyclophospho-ribonucleotide-RNA + H2O = a 3'-end 2'-phospho-ribonucleotide-RNA + H(+)</text>
        <dbReference type="Rhea" id="RHEA:11828"/>
        <dbReference type="Rhea" id="RHEA-COMP:10464"/>
        <dbReference type="Rhea" id="RHEA-COMP:17353"/>
        <dbReference type="ChEBI" id="CHEBI:15377"/>
        <dbReference type="ChEBI" id="CHEBI:15378"/>
        <dbReference type="ChEBI" id="CHEBI:83064"/>
        <dbReference type="ChEBI" id="CHEBI:173113"/>
        <dbReference type="EC" id="3.1.4.58"/>
    </reaction>
</comment>
<dbReference type="HAMAP" id="MF_01940">
    <property type="entry name" value="RNA_CPDase"/>
    <property type="match status" value="1"/>
</dbReference>
<evidence type="ECO:0000313" key="3">
    <source>
        <dbReference type="EMBL" id="GEQ98951.1"/>
    </source>
</evidence>
<dbReference type="AlphaFoldDB" id="A0A5A7MSM4"/>
<evidence type="ECO:0000313" key="4">
    <source>
        <dbReference type="Proteomes" id="UP000322084"/>
    </source>
</evidence>
<evidence type="ECO:0000256" key="1">
    <source>
        <dbReference type="ARBA" id="ARBA00022801"/>
    </source>
</evidence>
<dbReference type="Proteomes" id="UP000322084">
    <property type="component" value="Unassembled WGS sequence"/>
</dbReference>
<feature type="active site" description="Proton donor" evidence="2">
    <location>
        <position position="37"/>
    </location>
</feature>
<dbReference type="EMBL" id="BKCL01000011">
    <property type="protein sequence ID" value="GEQ98951.1"/>
    <property type="molecule type" value="Genomic_DNA"/>
</dbReference>
<dbReference type="PANTHER" id="PTHR35561:SF1">
    <property type="entry name" value="RNA 2',3'-CYCLIC PHOSPHODIESTERASE"/>
    <property type="match status" value="1"/>
</dbReference>
<dbReference type="SUPFAM" id="SSF55144">
    <property type="entry name" value="LigT-like"/>
    <property type="match status" value="1"/>
</dbReference>
<dbReference type="GO" id="GO:0008664">
    <property type="term" value="F:RNA 2',3'-cyclic 3'-phosphodiesterase activity"/>
    <property type="evidence" value="ECO:0007669"/>
    <property type="project" value="UniProtKB-EC"/>
</dbReference>
<sequence length="177" mass="19458">MIRLFVGLELPNEVKQSLLVMGSGVDGARWQALDQLHLTLRFIGNLDPVAAQEVRLSLQGLSVPAFSVTLQGMGLFGKPRAPRILYVGVSNPAPLIALHEKIDRRLIRAGLAPERRKYIPHVTLARFKGRSLRAAGYVAQHMGFSSQAFDMSHITLFQSHLGHEAAAYEVVECYGTA</sequence>
<protein>
    <recommendedName>
        <fullName evidence="2">RNA 2',3'-cyclic phosphodiesterase</fullName>
        <shortName evidence="2">RNA 2',3'-CPDase</shortName>
        <ecNumber evidence="2">3.1.4.58</ecNumber>
    </recommendedName>
</protein>
<dbReference type="PANTHER" id="PTHR35561">
    <property type="entry name" value="RNA 2',3'-CYCLIC PHOSPHODIESTERASE"/>
    <property type="match status" value="1"/>
</dbReference>